<gene>
    <name evidence="2" type="ORF">HHL25_06345</name>
</gene>
<feature type="transmembrane region" description="Helical" evidence="1">
    <location>
        <begin position="20"/>
        <end position="40"/>
    </location>
</feature>
<keyword evidence="1" id="KW-1133">Transmembrane helix</keyword>
<dbReference type="Proteomes" id="UP000541470">
    <property type="component" value="Unassembled WGS sequence"/>
</dbReference>
<comment type="caution">
    <text evidence="2">The sequence shown here is derived from an EMBL/GenBank/DDBJ whole genome shotgun (WGS) entry which is preliminary data.</text>
</comment>
<keyword evidence="3" id="KW-1185">Reference proteome</keyword>
<organism evidence="2 3">
    <name type="scientific">Rhizobium terricola</name>
    <dbReference type="NCBI Taxonomy" id="2728849"/>
    <lineage>
        <taxon>Bacteria</taxon>
        <taxon>Pseudomonadati</taxon>
        <taxon>Pseudomonadota</taxon>
        <taxon>Alphaproteobacteria</taxon>
        <taxon>Hyphomicrobiales</taxon>
        <taxon>Rhizobiaceae</taxon>
        <taxon>Rhizobium/Agrobacterium group</taxon>
        <taxon>Rhizobium</taxon>
    </lineage>
</organism>
<dbReference type="AlphaFoldDB" id="A0A7Y0AUK6"/>
<name>A0A7Y0AUK6_9HYPH</name>
<protein>
    <recommendedName>
        <fullName evidence="4">Transmembrane anchored protein</fullName>
    </recommendedName>
</protein>
<dbReference type="RefSeq" id="WP_169588315.1">
    <property type="nucleotide sequence ID" value="NZ_JABBGK010000001.1"/>
</dbReference>
<reference evidence="2 3" key="1">
    <citation type="submission" date="2020-04" db="EMBL/GenBank/DDBJ databases">
        <title>Rhizobium sp. S-51 isolated from soil.</title>
        <authorList>
            <person name="Dahal R.H."/>
        </authorList>
    </citation>
    <scope>NUCLEOTIDE SEQUENCE [LARGE SCALE GENOMIC DNA]</scope>
    <source>
        <strain evidence="2 3">S-51</strain>
    </source>
</reference>
<keyword evidence="1" id="KW-0472">Membrane</keyword>
<evidence type="ECO:0000256" key="1">
    <source>
        <dbReference type="SAM" id="Phobius"/>
    </source>
</evidence>
<evidence type="ECO:0008006" key="4">
    <source>
        <dbReference type="Google" id="ProtNLM"/>
    </source>
</evidence>
<accession>A0A7Y0AUK6</accession>
<evidence type="ECO:0000313" key="2">
    <source>
        <dbReference type="EMBL" id="NML73746.1"/>
    </source>
</evidence>
<proteinExistence type="predicted"/>
<evidence type="ECO:0000313" key="3">
    <source>
        <dbReference type="Proteomes" id="UP000541470"/>
    </source>
</evidence>
<keyword evidence="1" id="KW-0812">Transmembrane</keyword>
<dbReference type="EMBL" id="JABBGK010000001">
    <property type="protein sequence ID" value="NML73746.1"/>
    <property type="molecule type" value="Genomic_DNA"/>
</dbReference>
<sequence length="261" mass="28455">MTDQASSPNEHAPLISNRFITIAMAAVGMLALLSVGISIIGQTFGERWSLGGHTDSPSPLDITIGLDRLQLPANTVRFEEQRASGPTERLDLSLLWPEMTGYTKENRRRFDDVSRADTLLFLQLSQSTMSRDMSGRLDPIYSLLFDGPPEPGPHGLSLHRFKAGTGYDGEVLLTATRDGKPDYAVRCILPKSPDEANGGDCQRDIHVGRDLTVLYRFSSTLLGDWQAIDAAIEAYVNARVTGAAPSKLKQMPPSSATKHSS</sequence>